<dbReference type="Proteomes" id="UP000315995">
    <property type="component" value="Chromosome"/>
</dbReference>
<feature type="region of interest" description="Disordered" evidence="1">
    <location>
        <begin position="433"/>
        <end position="462"/>
    </location>
</feature>
<evidence type="ECO:0000313" key="2">
    <source>
        <dbReference type="EMBL" id="QDG49280.1"/>
    </source>
</evidence>
<sequence>MTRKARIVDEAPCGMLIPKLADALGRKEAIFLQQVHYYARKNRLARTSHAQQDGSWWTYRTHAQWADDIGLWSERTNERLARSLREAGVLVVGEYNRRSRDRTVWYRVDYEALDELVGGVQPRAPLVLDAPSIPILPSLVDAMGGGSKGLRKAVILQEIFWGICQRRDQDRVSGWLVTWDSRRALARKLPWSRPSIDGSLADLVDTGILVKPASGCWSIRLDELEIADLTSVKMLVAKSDGVVAESVGMVAKSDGVVAESVGLLHEDLDDGLYEGPHEDSPPTHQRRRRSASPHASHAGDSPSDDPLPPDHRVQAEDEIERSEIASKASLGPHPQTPAPAADPAAELDSRLRAEWPATGVFQMQGPPKPKYREEIAEAIELLGGVDAAVSMLTAVLEHHYTTGFLGADKSVDANLLVWRATLVSRWAETGRITPPSRRERRRRRAVNRGEHPDATPDEIDWN</sequence>
<dbReference type="EMBL" id="CP041186">
    <property type="protein sequence ID" value="QDG49280.1"/>
    <property type="molecule type" value="Genomic_DNA"/>
</dbReference>
<feature type="region of interest" description="Disordered" evidence="1">
    <location>
        <begin position="268"/>
        <end position="311"/>
    </location>
</feature>
<dbReference type="AlphaFoldDB" id="A0A4Y6PM02"/>
<organism evidence="2 3">
    <name type="scientific">Persicimonas caeni</name>
    <dbReference type="NCBI Taxonomy" id="2292766"/>
    <lineage>
        <taxon>Bacteria</taxon>
        <taxon>Deltaproteobacteria</taxon>
        <taxon>Bradymonadales</taxon>
        <taxon>Bradymonadaceae</taxon>
        <taxon>Persicimonas</taxon>
    </lineage>
</organism>
<name>A0A4Y6PM02_PERCE</name>
<accession>A0A5B8XZ10</accession>
<gene>
    <name evidence="2" type="ORF">FIV42_00580</name>
</gene>
<reference evidence="2 3" key="1">
    <citation type="submission" date="2019-06" db="EMBL/GenBank/DDBJ databases">
        <title>Persicimonas caeni gen. nov., sp. nov., a predatory bacterium isolated from solar saltern.</title>
        <authorList>
            <person name="Wang S."/>
        </authorList>
    </citation>
    <scope>NUCLEOTIDE SEQUENCE [LARGE SCALE GENOMIC DNA]</scope>
    <source>
        <strain evidence="2 3">YN101</strain>
    </source>
</reference>
<evidence type="ECO:0000313" key="3">
    <source>
        <dbReference type="Proteomes" id="UP000315995"/>
    </source>
</evidence>
<accession>A0A4Y6PM02</accession>
<feature type="region of interest" description="Disordered" evidence="1">
    <location>
        <begin position="326"/>
        <end position="346"/>
    </location>
</feature>
<dbReference type="OrthoDB" id="6479251at2"/>
<proteinExistence type="predicted"/>
<protein>
    <submittedName>
        <fullName evidence="2">Uncharacterized protein</fullName>
    </submittedName>
</protein>
<dbReference type="RefSeq" id="WP_141195779.1">
    <property type="nucleotide sequence ID" value="NZ_CP041186.1"/>
</dbReference>
<keyword evidence="3" id="KW-1185">Reference proteome</keyword>
<evidence type="ECO:0000256" key="1">
    <source>
        <dbReference type="SAM" id="MobiDB-lite"/>
    </source>
</evidence>
<feature type="compositionally biased region" description="Low complexity" evidence="1">
    <location>
        <begin position="292"/>
        <end position="301"/>
    </location>
</feature>